<dbReference type="EMBL" id="JAACJK010000005">
    <property type="protein sequence ID" value="KAF5340009.1"/>
    <property type="molecule type" value="Genomic_DNA"/>
</dbReference>
<reference evidence="2 3" key="1">
    <citation type="journal article" date="2020" name="ISME J.">
        <title>Uncovering the hidden diversity of litter-decomposition mechanisms in mushroom-forming fungi.</title>
        <authorList>
            <person name="Floudas D."/>
            <person name="Bentzer J."/>
            <person name="Ahren D."/>
            <person name="Johansson T."/>
            <person name="Persson P."/>
            <person name="Tunlid A."/>
        </authorList>
    </citation>
    <scope>NUCLEOTIDE SEQUENCE [LARGE SCALE GENOMIC DNA]</scope>
    <source>
        <strain evidence="2 3">CBS 175.51</strain>
    </source>
</reference>
<feature type="compositionally biased region" description="Low complexity" evidence="1">
    <location>
        <begin position="1"/>
        <end position="12"/>
    </location>
</feature>
<accession>A0A8H5CE04</accession>
<evidence type="ECO:0000313" key="3">
    <source>
        <dbReference type="Proteomes" id="UP000541558"/>
    </source>
</evidence>
<feature type="compositionally biased region" description="Low complexity" evidence="1">
    <location>
        <begin position="20"/>
        <end position="41"/>
    </location>
</feature>
<keyword evidence="3" id="KW-1185">Reference proteome</keyword>
<proteinExistence type="predicted"/>
<comment type="caution">
    <text evidence="2">The sequence shown here is derived from an EMBL/GenBank/DDBJ whole genome shotgun (WGS) entry which is preliminary data.</text>
</comment>
<feature type="region of interest" description="Disordered" evidence="1">
    <location>
        <begin position="1"/>
        <end position="41"/>
    </location>
</feature>
<feature type="compositionally biased region" description="Acidic residues" evidence="1">
    <location>
        <begin position="104"/>
        <end position="115"/>
    </location>
</feature>
<evidence type="ECO:0000256" key="1">
    <source>
        <dbReference type="SAM" id="MobiDB-lite"/>
    </source>
</evidence>
<feature type="compositionally biased region" description="Polar residues" evidence="1">
    <location>
        <begin position="372"/>
        <end position="381"/>
    </location>
</feature>
<gene>
    <name evidence="2" type="ORF">D9611_012332</name>
</gene>
<feature type="compositionally biased region" description="Basic and acidic residues" evidence="1">
    <location>
        <begin position="116"/>
        <end position="130"/>
    </location>
</feature>
<feature type="compositionally biased region" description="Pro residues" evidence="1">
    <location>
        <begin position="238"/>
        <end position="262"/>
    </location>
</feature>
<feature type="compositionally biased region" description="Pro residues" evidence="1">
    <location>
        <begin position="214"/>
        <end position="225"/>
    </location>
</feature>
<sequence length="528" mass="56561">MAHPPASAPSAPSKKRKHSPTTSTIPNPTTTTTAPRTGAPTAAHFARLSALWALDRRIPSPASRAAWAAARGLDAEKVHKWWYRCRARAKKMGVEVPEGSYEMEVGDVEGEEEEEERKAREEREEKGEKARSRRVKVKEEEEEEEEQVEGVQMSKVEEEEQEETQGQDTPSAVGFVQVEDCQQIQTGVDDAVGAPTHTHRSPAIPNASAVTGTPSPPLPPSPRPTSSPLTLSQCFLPPSSPYTSPPPRSAPCPPTLPPPVPDLPRLTRASKRLRPYMNALEYVPASDSTKPTHIDDDGKRTLTREASAVSSAPVHPPTARRASQIANIPRAFRALVFSSPPLLPPTCAFLSVGPTPARRKEVEGPSRRPTKKTTITAPKHSNPSRKRLNPPRLLPQTASHSSLSTLPPPPPLSPASSRPLADTDDPIPTPADLERALYEGITFTPCFDISLSTVPYLFGDACAFQFSGVSGSLFLGSELGATSAARSADTGTGVTARDGFAASTAEVDDADGFSTNARGAHTHAHAHA</sequence>
<organism evidence="2 3">
    <name type="scientific">Ephemerocybe angulata</name>
    <dbReference type="NCBI Taxonomy" id="980116"/>
    <lineage>
        <taxon>Eukaryota</taxon>
        <taxon>Fungi</taxon>
        <taxon>Dikarya</taxon>
        <taxon>Basidiomycota</taxon>
        <taxon>Agaricomycotina</taxon>
        <taxon>Agaricomycetes</taxon>
        <taxon>Agaricomycetidae</taxon>
        <taxon>Agaricales</taxon>
        <taxon>Agaricineae</taxon>
        <taxon>Psathyrellaceae</taxon>
        <taxon>Ephemerocybe</taxon>
    </lineage>
</organism>
<feature type="region of interest" description="Disordered" evidence="1">
    <location>
        <begin position="349"/>
        <end position="431"/>
    </location>
</feature>
<dbReference type="Proteomes" id="UP000541558">
    <property type="component" value="Unassembled WGS sequence"/>
</dbReference>
<name>A0A8H5CE04_9AGAR</name>
<evidence type="ECO:0000313" key="2">
    <source>
        <dbReference type="EMBL" id="KAF5340009.1"/>
    </source>
</evidence>
<feature type="region of interest" description="Disordered" evidence="1">
    <location>
        <begin position="101"/>
        <end position="269"/>
    </location>
</feature>
<protein>
    <submittedName>
        <fullName evidence="2">Uncharacterized protein</fullName>
    </submittedName>
</protein>
<dbReference type="AlphaFoldDB" id="A0A8H5CE04"/>
<dbReference type="OrthoDB" id="3257151at2759"/>